<evidence type="ECO:0000313" key="6">
    <source>
        <dbReference type="EMBL" id="SVA16458.1"/>
    </source>
</evidence>
<keyword evidence="2" id="KW-0479">Metal-binding</keyword>
<gene>
    <name evidence="6" type="ORF">METZ01_LOCUS69312</name>
</gene>
<evidence type="ECO:0000256" key="2">
    <source>
        <dbReference type="ARBA" id="ARBA00022723"/>
    </source>
</evidence>
<dbReference type="PANTHER" id="PTHR46233:SF3">
    <property type="entry name" value="HYDROXYACYLGLUTATHIONE HYDROLASE GLOC"/>
    <property type="match status" value="1"/>
</dbReference>
<proteinExistence type="predicted"/>
<keyword evidence="4" id="KW-0862">Zinc</keyword>
<dbReference type="SUPFAM" id="SSF56281">
    <property type="entry name" value="Metallo-hydrolase/oxidoreductase"/>
    <property type="match status" value="1"/>
</dbReference>
<organism evidence="6">
    <name type="scientific">marine metagenome</name>
    <dbReference type="NCBI Taxonomy" id="408172"/>
    <lineage>
        <taxon>unclassified sequences</taxon>
        <taxon>metagenomes</taxon>
        <taxon>ecological metagenomes</taxon>
    </lineage>
</organism>
<dbReference type="GO" id="GO:0016787">
    <property type="term" value="F:hydrolase activity"/>
    <property type="evidence" value="ECO:0007669"/>
    <property type="project" value="UniProtKB-KW"/>
</dbReference>
<dbReference type="InterPro" id="IPR051453">
    <property type="entry name" value="MBL_Glyoxalase_II"/>
</dbReference>
<dbReference type="InterPro" id="IPR036866">
    <property type="entry name" value="RibonucZ/Hydroxyglut_hydro"/>
</dbReference>
<reference evidence="6" key="1">
    <citation type="submission" date="2018-05" db="EMBL/GenBank/DDBJ databases">
        <authorList>
            <person name="Lanie J.A."/>
            <person name="Ng W.-L."/>
            <person name="Kazmierczak K.M."/>
            <person name="Andrzejewski T.M."/>
            <person name="Davidsen T.M."/>
            <person name="Wayne K.J."/>
            <person name="Tettelin H."/>
            <person name="Glass J.I."/>
            <person name="Rusch D."/>
            <person name="Podicherti R."/>
            <person name="Tsui H.-C.T."/>
            <person name="Winkler M.E."/>
        </authorList>
    </citation>
    <scope>NUCLEOTIDE SEQUENCE</scope>
</reference>
<name>A0A381TLQ5_9ZZZZ</name>
<feature type="domain" description="Metallo-beta-lactamase" evidence="5">
    <location>
        <begin position="20"/>
        <end position="188"/>
    </location>
</feature>
<evidence type="ECO:0000256" key="1">
    <source>
        <dbReference type="ARBA" id="ARBA00001947"/>
    </source>
</evidence>
<sequence length="220" mass="23815">MNTVFSGKHWSIQRFISGFANNAFLITCAQTNKSVIIDTPAEPSALISAAQRTEVNAVLITHGHRDHVEGFINVIANFNVPIGIGLADRESLPDSAQTSINFASNHRIKIGNIVIQPVATPGHTPGSTCFIIQPIDKNKEHAHVFSGDTLFPGGPGKSTSHARLIQMIGSIKSQIFTLEESTVVLPGHGEFTTIGNSKREYDLFSSKPLDPTLYGNVTWL</sequence>
<accession>A0A381TLQ5</accession>
<dbReference type="InterPro" id="IPR001279">
    <property type="entry name" value="Metallo-B-lactamas"/>
</dbReference>
<dbReference type="AlphaFoldDB" id="A0A381TLQ5"/>
<dbReference type="EMBL" id="UINC01004731">
    <property type="protein sequence ID" value="SVA16458.1"/>
    <property type="molecule type" value="Genomic_DNA"/>
</dbReference>
<dbReference type="Gene3D" id="3.60.15.10">
    <property type="entry name" value="Ribonuclease Z/Hydroxyacylglutathione hydrolase-like"/>
    <property type="match status" value="1"/>
</dbReference>
<protein>
    <recommendedName>
        <fullName evidence="5">Metallo-beta-lactamase domain-containing protein</fullName>
    </recommendedName>
</protein>
<dbReference type="CDD" id="cd06262">
    <property type="entry name" value="metallo-hydrolase-like_MBL-fold"/>
    <property type="match status" value="1"/>
</dbReference>
<comment type="cofactor">
    <cofactor evidence="1">
        <name>Zn(2+)</name>
        <dbReference type="ChEBI" id="CHEBI:29105"/>
    </cofactor>
</comment>
<dbReference type="GO" id="GO:0046872">
    <property type="term" value="F:metal ion binding"/>
    <property type="evidence" value="ECO:0007669"/>
    <property type="project" value="UniProtKB-KW"/>
</dbReference>
<keyword evidence="3" id="KW-0378">Hydrolase</keyword>
<evidence type="ECO:0000256" key="3">
    <source>
        <dbReference type="ARBA" id="ARBA00022801"/>
    </source>
</evidence>
<dbReference type="PANTHER" id="PTHR46233">
    <property type="entry name" value="HYDROXYACYLGLUTATHIONE HYDROLASE GLOC"/>
    <property type="match status" value="1"/>
</dbReference>
<dbReference type="SMART" id="SM00849">
    <property type="entry name" value="Lactamase_B"/>
    <property type="match status" value="1"/>
</dbReference>
<evidence type="ECO:0000259" key="5">
    <source>
        <dbReference type="SMART" id="SM00849"/>
    </source>
</evidence>
<evidence type="ECO:0000256" key="4">
    <source>
        <dbReference type="ARBA" id="ARBA00022833"/>
    </source>
</evidence>
<dbReference type="Pfam" id="PF00753">
    <property type="entry name" value="Lactamase_B"/>
    <property type="match status" value="1"/>
</dbReference>